<sequence>MNASGTDLDQLLATAVAAVGGADRPGQRAMAHAIERSIELRRHLLVQAGTGTGKSLAYLVPALKRAIDRGTPVVITTATLALQSQIVAKDLPRIVEALGTKLERVPSFSLLKGRGNYVCLHKLEGGYPDELEEGSLFAEASVTGVKHDSERLGAQVQRLREWAQTTDTGDRDDLDTPVSDRAWRQVSVTGSQCIGSSCPFHDECFAERNRALAREADVIVTNHALYAIDAFDGHGIIPEHDVVVIDEAHEFVDRVTSSVTESLHQGAIRGAVRELRSLGVSALELDDAGSALQEALAPLPDGRVRGELEARLRDTLAAIRAEAESAREEAKNAGDSSDATTAGARTSVRAKLQQIIDVCERLLAPHEDDVVYLNHSEALGRTFIDVAPLSVAGLVKTRILDERTSIFTSATLTFGGRFESAAFSFGLRADKHAEPESDVGATRSEDAVREWWSALDVGSPFAYAQQGILYVASHLPAPGREGISSATLDHIVELIDAAGGGALGLFSSRRAAEEAAEYVRRMTGRTVLLQGEDSNAALASRFRQSRDTCLFGTRTFWQGIDVAGEACRLVLIDRIPFPRPDDPLASARQEKYARLGRNGFYEVAVRQAALSMAQGAGRLIRAESDRGMVAVLDSRLATKSYGGVIRQAIPPLWTTRDSAVALAALERLRTELAAPPHPGNL</sequence>
<dbReference type="InterPro" id="IPR014001">
    <property type="entry name" value="Helicase_ATP-bd"/>
</dbReference>
<dbReference type="GO" id="GO:0004386">
    <property type="term" value="F:helicase activity"/>
    <property type="evidence" value="ECO:0007669"/>
    <property type="project" value="UniProtKB-KW"/>
</dbReference>
<accession>A0ABM6PL79</accession>
<evidence type="ECO:0000256" key="7">
    <source>
        <dbReference type="ARBA" id="ARBA00048954"/>
    </source>
</evidence>
<dbReference type="InterPro" id="IPR006555">
    <property type="entry name" value="ATP-dep_Helicase_C"/>
</dbReference>
<comment type="catalytic activity">
    <reaction evidence="7">
        <text>ATP + H2O = ADP + phosphate + H(+)</text>
        <dbReference type="Rhea" id="RHEA:13065"/>
        <dbReference type="ChEBI" id="CHEBI:15377"/>
        <dbReference type="ChEBI" id="CHEBI:15378"/>
        <dbReference type="ChEBI" id="CHEBI:30616"/>
        <dbReference type="ChEBI" id="CHEBI:43474"/>
        <dbReference type="ChEBI" id="CHEBI:456216"/>
        <dbReference type="EC" id="5.6.2.3"/>
    </reaction>
</comment>
<dbReference type="InterPro" id="IPR011545">
    <property type="entry name" value="DEAD/DEAH_box_helicase_dom"/>
</dbReference>
<reference evidence="10 11" key="1">
    <citation type="journal article" date="2016" name="Int. J. Syst. Evol. Microbiol.">
        <title>Dermabacter jinjuensis sp. nov., a novel species of the genus Dermabacter isolated from a clinical specimen.</title>
        <authorList>
            <person name="Park Y.K."/>
            <person name="Lee K.M."/>
            <person name="Lee W.K."/>
            <person name="Cho M.J."/>
            <person name="Lee H.S."/>
            <person name="Cho Y.G."/>
            <person name="Lee Y.C."/>
            <person name="Lee W.K."/>
            <person name="Seong W.K."/>
            <person name="Hwang K.J."/>
        </authorList>
    </citation>
    <scope>NUCLEOTIDE SEQUENCE [LARGE SCALE GENOMIC DNA]</scope>
    <source>
        <strain evidence="10 11">32T</strain>
    </source>
</reference>
<dbReference type="Pfam" id="PF00270">
    <property type="entry name" value="DEAD"/>
    <property type="match status" value="1"/>
</dbReference>
<evidence type="ECO:0000256" key="6">
    <source>
        <dbReference type="ARBA" id="ARBA00044969"/>
    </source>
</evidence>
<dbReference type="InterPro" id="IPR027417">
    <property type="entry name" value="P-loop_NTPase"/>
</dbReference>
<evidence type="ECO:0000256" key="3">
    <source>
        <dbReference type="ARBA" id="ARBA00022801"/>
    </source>
</evidence>
<evidence type="ECO:0000256" key="5">
    <source>
        <dbReference type="ARBA" id="ARBA00038058"/>
    </source>
</evidence>
<dbReference type="Proteomes" id="UP000815698">
    <property type="component" value="Chromosome"/>
</dbReference>
<proteinExistence type="inferred from homology"/>
<organism evidence="10 11">
    <name type="scientific">Dermabacter jinjuensis</name>
    <dbReference type="NCBI Taxonomy" id="1667168"/>
    <lineage>
        <taxon>Bacteria</taxon>
        <taxon>Bacillati</taxon>
        <taxon>Actinomycetota</taxon>
        <taxon>Actinomycetes</taxon>
        <taxon>Micrococcales</taxon>
        <taxon>Dermabacteraceae</taxon>
        <taxon>Dermabacter</taxon>
    </lineage>
</organism>
<feature type="domain" description="Helicase ATP-binding" evidence="9">
    <location>
        <begin position="13"/>
        <end position="295"/>
    </location>
</feature>
<dbReference type="InterPro" id="IPR045028">
    <property type="entry name" value="DinG/Rad3-like"/>
</dbReference>
<keyword evidence="10" id="KW-0347">Helicase</keyword>
<dbReference type="SUPFAM" id="SSF52540">
    <property type="entry name" value="P-loop containing nucleoside triphosphate hydrolases"/>
    <property type="match status" value="1"/>
</dbReference>
<dbReference type="PROSITE" id="PS51193">
    <property type="entry name" value="HELICASE_ATP_BIND_2"/>
    <property type="match status" value="1"/>
</dbReference>
<name>A0ABM6PL79_9MICO</name>
<evidence type="ECO:0000256" key="4">
    <source>
        <dbReference type="ARBA" id="ARBA00022840"/>
    </source>
</evidence>
<dbReference type="EMBL" id="CP023482">
    <property type="protein sequence ID" value="ATH96174.1"/>
    <property type="molecule type" value="Genomic_DNA"/>
</dbReference>
<dbReference type="RefSeq" id="WP_016663005.1">
    <property type="nucleotide sequence ID" value="NZ_CP023482.1"/>
</dbReference>
<dbReference type="PANTHER" id="PTHR11472">
    <property type="entry name" value="DNA REPAIR DEAD HELICASE RAD3/XP-D SUBFAMILY MEMBER"/>
    <property type="match status" value="1"/>
</dbReference>
<gene>
    <name evidence="10" type="ORF">COP05_02990</name>
</gene>
<comment type="similarity">
    <text evidence="5">Belongs to the helicase family. DinG subfamily.</text>
</comment>
<keyword evidence="11" id="KW-1185">Reference proteome</keyword>
<dbReference type="SMART" id="SM00491">
    <property type="entry name" value="HELICc2"/>
    <property type="match status" value="1"/>
</dbReference>
<dbReference type="PANTHER" id="PTHR11472:SF34">
    <property type="entry name" value="REGULATOR OF TELOMERE ELONGATION HELICASE 1"/>
    <property type="match status" value="1"/>
</dbReference>
<evidence type="ECO:0000313" key="11">
    <source>
        <dbReference type="Proteomes" id="UP000815698"/>
    </source>
</evidence>
<evidence type="ECO:0000259" key="9">
    <source>
        <dbReference type="PROSITE" id="PS51193"/>
    </source>
</evidence>
<evidence type="ECO:0000256" key="8">
    <source>
        <dbReference type="SAM" id="MobiDB-lite"/>
    </source>
</evidence>
<dbReference type="Gene3D" id="3.40.50.300">
    <property type="entry name" value="P-loop containing nucleotide triphosphate hydrolases"/>
    <property type="match status" value="2"/>
</dbReference>
<dbReference type="SMART" id="SM00487">
    <property type="entry name" value="DEXDc"/>
    <property type="match status" value="1"/>
</dbReference>
<keyword evidence="3" id="KW-0378">Hydrolase</keyword>
<feature type="compositionally biased region" description="Basic and acidic residues" evidence="8">
    <location>
        <begin position="323"/>
        <end position="332"/>
    </location>
</feature>
<feature type="region of interest" description="Disordered" evidence="8">
    <location>
        <begin position="323"/>
        <end position="343"/>
    </location>
</feature>
<comment type="cofactor">
    <cofactor evidence="1">
        <name>[4Fe-4S] cluster</name>
        <dbReference type="ChEBI" id="CHEBI:49883"/>
    </cofactor>
</comment>
<dbReference type="Pfam" id="PF13307">
    <property type="entry name" value="Helicase_C_2"/>
    <property type="match status" value="1"/>
</dbReference>
<keyword evidence="2" id="KW-0547">Nucleotide-binding</keyword>
<keyword evidence="4" id="KW-0067">ATP-binding</keyword>
<evidence type="ECO:0000256" key="1">
    <source>
        <dbReference type="ARBA" id="ARBA00001966"/>
    </source>
</evidence>
<dbReference type="EC" id="5.6.2.3" evidence="6"/>
<protein>
    <recommendedName>
        <fullName evidence="6">DNA 5'-3' helicase</fullName>
        <ecNumber evidence="6">5.6.2.3</ecNumber>
    </recommendedName>
</protein>
<evidence type="ECO:0000313" key="10">
    <source>
        <dbReference type="EMBL" id="ATH96174.1"/>
    </source>
</evidence>
<feature type="compositionally biased region" description="Polar residues" evidence="8">
    <location>
        <begin position="334"/>
        <end position="343"/>
    </location>
</feature>
<dbReference type="InterPro" id="IPR014013">
    <property type="entry name" value="Helic_SF1/SF2_ATP-bd_DinG/Rad3"/>
</dbReference>
<evidence type="ECO:0000256" key="2">
    <source>
        <dbReference type="ARBA" id="ARBA00022741"/>
    </source>
</evidence>